<dbReference type="Proteomes" id="UP000198558">
    <property type="component" value="Unassembled WGS sequence"/>
</dbReference>
<protein>
    <submittedName>
        <fullName evidence="3">Uncharacterized protein</fullName>
    </submittedName>
</protein>
<keyword evidence="2" id="KW-0812">Transmembrane</keyword>
<evidence type="ECO:0000256" key="2">
    <source>
        <dbReference type="SAM" id="Phobius"/>
    </source>
</evidence>
<dbReference type="GeneID" id="78287213"/>
<evidence type="ECO:0000313" key="4">
    <source>
        <dbReference type="Proteomes" id="UP000198558"/>
    </source>
</evidence>
<accession>A0A1I0BL14</accession>
<feature type="coiled-coil region" evidence="1">
    <location>
        <begin position="155"/>
        <end position="213"/>
    </location>
</feature>
<feature type="transmembrane region" description="Helical" evidence="2">
    <location>
        <begin position="218"/>
        <end position="240"/>
    </location>
</feature>
<reference evidence="4" key="1">
    <citation type="submission" date="2016-10" db="EMBL/GenBank/DDBJ databases">
        <authorList>
            <person name="Varghese N."/>
            <person name="Submissions S."/>
        </authorList>
    </citation>
    <scope>NUCLEOTIDE SEQUENCE [LARGE SCALE GENOMIC DNA]</scope>
    <source>
        <strain evidence="4">DSM 1551</strain>
    </source>
</reference>
<dbReference type="EMBL" id="FOIN01000001">
    <property type="protein sequence ID" value="SET07628.1"/>
    <property type="molecule type" value="Genomic_DNA"/>
</dbReference>
<evidence type="ECO:0000256" key="1">
    <source>
        <dbReference type="SAM" id="Coils"/>
    </source>
</evidence>
<dbReference type="AlphaFoldDB" id="A0A1I0BL14"/>
<sequence>MSIKEKESLLSISQNSNETLEENDENMIKTDCKLLCSKISELNGIFEVYVNKINPMIFTYEILADNYPIEILNEIRSIFTHLSRCTFDTDEKNVNNNLTKAYSHAKRAILDCYKYNSLAYADKYYEFMDQYKNVDLSLIDNGEFLIKITNKLCLANSLMIQAKRSEAENKSLDEQYTKYENAYFEYSEIYKILENTQIKAENLKQKAIIKSNKENRKILINNIIGIIGVIATIISIATVFI</sequence>
<keyword evidence="2" id="KW-1133">Transmembrane helix</keyword>
<keyword evidence="2" id="KW-0472">Membrane</keyword>
<dbReference type="RefSeq" id="WP_092351511.1">
    <property type="nucleotide sequence ID" value="NZ_FOIN01000001.1"/>
</dbReference>
<name>A0A1I0BL14_9FIRM</name>
<evidence type="ECO:0000313" key="3">
    <source>
        <dbReference type="EMBL" id="SET07628.1"/>
    </source>
</evidence>
<proteinExistence type="predicted"/>
<keyword evidence="1" id="KW-0175">Coiled coil</keyword>
<organism evidence="3 4">
    <name type="scientific">Thomasclavelia cocleata</name>
    <dbReference type="NCBI Taxonomy" id="69824"/>
    <lineage>
        <taxon>Bacteria</taxon>
        <taxon>Bacillati</taxon>
        <taxon>Bacillota</taxon>
        <taxon>Erysipelotrichia</taxon>
        <taxon>Erysipelotrichales</taxon>
        <taxon>Coprobacillaceae</taxon>
        <taxon>Thomasclavelia</taxon>
    </lineage>
</organism>
<dbReference type="OrthoDB" id="2087958at2"/>
<keyword evidence="4" id="KW-1185">Reference proteome</keyword>
<gene>
    <name evidence="3" type="ORF">SAMN04489758_101169</name>
</gene>